<keyword evidence="4 11" id="KW-0863">Zinc-finger</keyword>
<evidence type="ECO:0000256" key="11">
    <source>
        <dbReference type="PROSITE-ProRule" id="PRU00042"/>
    </source>
</evidence>
<keyword evidence="8" id="KW-0804">Transcription</keyword>
<dbReference type="Proteomes" id="UP000001996">
    <property type="component" value="Unassembled WGS sequence"/>
</dbReference>
<feature type="domain" description="C2H2-type" evidence="13">
    <location>
        <begin position="110"/>
        <end position="135"/>
    </location>
</feature>
<evidence type="ECO:0000256" key="3">
    <source>
        <dbReference type="ARBA" id="ARBA00022737"/>
    </source>
</evidence>
<dbReference type="SMART" id="SM00355">
    <property type="entry name" value="ZnF_C2H2"/>
    <property type="match status" value="9"/>
</dbReference>
<dbReference type="AlphaFoldDB" id="A5DUH2"/>
<keyword evidence="2" id="KW-0479">Metal-binding</keyword>
<feature type="domain" description="C2H2-type" evidence="13">
    <location>
        <begin position="358"/>
        <end position="387"/>
    </location>
</feature>
<evidence type="ECO:0000256" key="9">
    <source>
        <dbReference type="ARBA" id="ARBA00023242"/>
    </source>
</evidence>
<accession>A5DUH2</accession>
<name>A5DUH2_LODEL</name>
<feature type="domain" description="C2H2-type" evidence="13">
    <location>
        <begin position="84"/>
        <end position="111"/>
    </location>
</feature>
<evidence type="ECO:0000256" key="2">
    <source>
        <dbReference type="ARBA" id="ARBA00022723"/>
    </source>
</evidence>
<dbReference type="GO" id="GO:0001002">
    <property type="term" value="F:RNA polymerase III type 1 promoter sequence-specific DNA binding"/>
    <property type="evidence" value="ECO:0007669"/>
    <property type="project" value="EnsemblFungi"/>
</dbReference>
<dbReference type="SUPFAM" id="SSF57667">
    <property type="entry name" value="beta-beta-alpha zinc fingers"/>
    <property type="match status" value="4"/>
</dbReference>
<dbReference type="EMBL" id="CH981524">
    <property type="protein sequence ID" value="EDK42830.1"/>
    <property type="molecule type" value="Genomic_DNA"/>
</dbReference>
<evidence type="ECO:0000259" key="13">
    <source>
        <dbReference type="PROSITE" id="PS50157"/>
    </source>
</evidence>
<proteinExistence type="predicted"/>
<evidence type="ECO:0000256" key="6">
    <source>
        <dbReference type="ARBA" id="ARBA00023015"/>
    </source>
</evidence>
<dbReference type="KEGG" id="lel:PVL30_000971"/>
<dbReference type="FunFam" id="3.30.160.60:FF:000125">
    <property type="entry name" value="Putative zinc finger protein 143"/>
    <property type="match status" value="1"/>
</dbReference>
<keyword evidence="6" id="KW-0805">Transcription regulation</keyword>
<protein>
    <recommendedName>
        <fullName evidence="10">Transcription factor IIIA</fullName>
    </recommendedName>
</protein>
<dbReference type="PANTHER" id="PTHR47772">
    <property type="entry name" value="ZINC FINGER PROTEIN 200"/>
    <property type="match status" value="1"/>
</dbReference>
<keyword evidence="7" id="KW-0238">DNA-binding</keyword>
<dbReference type="GO" id="GO:0000981">
    <property type="term" value="F:DNA-binding transcription factor activity, RNA polymerase II-specific"/>
    <property type="evidence" value="ECO:0007669"/>
    <property type="project" value="UniProtKB-ARBA"/>
</dbReference>
<feature type="domain" description="C2H2-type" evidence="13">
    <location>
        <begin position="54"/>
        <end position="83"/>
    </location>
</feature>
<dbReference type="GeneID" id="5235964"/>
<dbReference type="Gene3D" id="3.30.160.60">
    <property type="entry name" value="Classic Zinc Finger"/>
    <property type="match status" value="7"/>
</dbReference>
<dbReference type="eggNOG" id="KOG1721">
    <property type="taxonomic scope" value="Eukaryota"/>
</dbReference>
<organism evidence="14 15">
    <name type="scientific">Lodderomyces elongisporus (strain ATCC 11503 / CBS 2605 / JCM 1781 / NBRC 1676 / NRRL YB-4239)</name>
    <name type="common">Yeast</name>
    <name type="synonym">Saccharomyces elongisporus</name>
    <dbReference type="NCBI Taxonomy" id="379508"/>
    <lineage>
        <taxon>Eukaryota</taxon>
        <taxon>Fungi</taxon>
        <taxon>Dikarya</taxon>
        <taxon>Ascomycota</taxon>
        <taxon>Saccharomycotina</taxon>
        <taxon>Pichiomycetes</taxon>
        <taxon>Debaryomycetaceae</taxon>
        <taxon>Candida/Lodderomyces clade</taxon>
        <taxon>Lodderomyces</taxon>
    </lineage>
</organism>
<evidence type="ECO:0000256" key="10">
    <source>
        <dbReference type="ARBA" id="ARBA00040434"/>
    </source>
</evidence>
<dbReference type="GO" id="GO:0000978">
    <property type="term" value="F:RNA polymerase II cis-regulatory region sequence-specific DNA binding"/>
    <property type="evidence" value="ECO:0007669"/>
    <property type="project" value="UniProtKB-ARBA"/>
</dbReference>
<dbReference type="PROSITE" id="PS50157">
    <property type="entry name" value="ZINC_FINGER_C2H2_2"/>
    <property type="match status" value="6"/>
</dbReference>
<dbReference type="Pfam" id="PF00096">
    <property type="entry name" value="zf-C2H2"/>
    <property type="match status" value="4"/>
</dbReference>
<evidence type="ECO:0000256" key="8">
    <source>
        <dbReference type="ARBA" id="ARBA00023163"/>
    </source>
</evidence>
<dbReference type="FunFam" id="3.30.160.60:FF:002391">
    <property type="entry name" value="Transcription factor IIIA"/>
    <property type="match status" value="1"/>
</dbReference>
<comment type="subcellular location">
    <subcellularLocation>
        <location evidence="1">Nucleus</location>
    </subcellularLocation>
</comment>
<dbReference type="InterPro" id="IPR013087">
    <property type="entry name" value="Znf_C2H2_type"/>
</dbReference>
<feature type="domain" description="C2H2-type" evidence="13">
    <location>
        <begin position="24"/>
        <end position="53"/>
    </location>
</feature>
<dbReference type="InterPro" id="IPR050636">
    <property type="entry name" value="C2H2-ZF_domain-containing"/>
</dbReference>
<dbReference type="OrthoDB" id="4748970at2759"/>
<keyword evidence="5" id="KW-0862">Zinc</keyword>
<dbReference type="HOGENOM" id="CLU_044102_0_0_1"/>
<sequence>MNDSDTQSLTSVGSQSSTIRLKKYFCDYEGCSKAYNRPSLLEQHQRKHTGERPFPCSYPDCNKSFLRKSHLDAHVISHSREKPYHCSFCGKGVNTAQHLKRHEVTHTKSFKCTFDGCNESFYKHQSLRHHILSVHEKTLTCQQCDKTFTRPYKLAQHKLKHHGESPAYQCDQPGCFSNFKTWSALQFHMKQEHPKLKCPKCDKGCVGKKGLQSHMLSHDEASKAWQCKYCDVGKFSKKMDLVLHYNQFHDGNLPGDLAAIGEKISQKNFKIENNMSELNKLDNVTPSLLRDGKQMQNQKQGSLTNSNLDVDSDLDNFTKTEVRSELGQAHKSVTSLNTSLLNGKSIIKLIHDDLSKKLVCPKPKCGRAFSRDYDLQRHLKWHAENLQRIEQFLDGLPKEEELAPDQFEKLEPPTKKIKHNNNSYENSDDDHHEFDESDNAFDQLLEQELNGAVEEN</sequence>
<evidence type="ECO:0000313" key="14">
    <source>
        <dbReference type="EMBL" id="EDK42830.1"/>
    </source>
</evidence>
<dbReference type="GO" id="GO:0042791">
    <property type="term" value="P:5S class rRNA transcription by RNA polymerase III"/>
    <property type="evidence" value="ECO:0007669"/>
    <property type="project" value="EnsemblFungi"/>
</dbReference>
<keyword evidence="15" id="KW-1185">Reference proteome</keyword>
<evidence type="ECO:0000256" key="12">
    <source>
        <dbReference type="SAM" id="MobiDB-lite"/>
    </source>
</evidence>
<gene>
    <name evidence="14" type="ORF">LELG_01008</name>
</gene>
<dbReference type="GO" id="GO:0001010">
    <property type="term" value="F:RNA polymerase II sequence-specific DNA-binding transcription factor recruiting activity"/>
    <property type="evidence" value="ECO:0007669"/>
    <property type="project" value="EnsemblFungi"/>
</dbReference>
<dbReference type="FunCoup" id="A5DUH2">
    <property type="interactions" value="33"/>
</dbReference>
<dbReference type="VEuPathDB" id="FungiDB:LELG_01008"/>
<dbReference type="PANTHER" id="PTHR47772:SF13">
    <property type="entry name" value="GASTRULA ZINC FINGER PROTEIN XLCGF49.1-LIKE-RELATED"/>
    <property type="match status" value="1"/>
</dbReference>
<dbReference type="GO" id="GO:0005634">
    <property type="term" value="C:nucleus"/>
    <property type="evidence" value="ECO:0007669"/>
    <property type="project" value="UniProtKB-SubCell"/>
</dbReference>
<evidence type="ECO:0000256" key="4">
    <source>
        <dbReference type="ARBA" id="ARBA00022771"/>
    </source>
</evidence>
<dbReference type="GO" id="GO:0008270">
    <property type="term" value="F:zinc ion binding"/>
    <property type="evidence" value="ECO:0007669"/>
    <property type="project" value="UniProtKB-KW"/>
</dbReference>
<feature type="domain" description="C2H2-type" evidence="13">
    <location>
        <begin position="139"/>
        <end position="166"/>
    </location>
</feature>
<dbReference type="InterPro" id="IPR036236">
    <property type="entry name" value="Znf_C2H2_sf"/>
</dbReference>
<keyword evidence="9" id="KW-0539">Nucleus</keyword>
<keyword evidence="3" id="KW-0677">Repeat</keyword>
<evidence type="ECO:0000256" key="7">
    <source>
        <dbReference type="ARBA" id="ARBA00023125"/>
    </source>
</evidence>
<dbReference type="InParanoid" id="A5DUH2"/>
<reference evidence="14 15" key="1">
    <citation type="journal article" date="2009" name="Nature">
        <title>Evolution of pathogenicity and sexual reproduction in eight Candida genomes.</title>
        <authorList>
            <person name="Butler G."/>
            <person name="Rasmussen M.D."/>
            <person name="Lin M.F."/>
            <person name="Santos M.A."/>
            <person name="Sakthikumar S."/>
            <person name="Munro C.A."/>
            <person name="Rheinbay E."/>
            <person name="Grabherr M."/>
            <person name="Forche A."/>
            <person name="Reedy J.L."/>
            <person name="Agrafioti I."/>
            <person name="Arnaud M.B."/>
            <person name="Bates S."/>
            <person name="Brown A.J."/>
            <person name="Brunke S."/>
            <person name="Costanzo M.C."/>
            <person name="Fitzpatrick D.A."/>
            <person name="de Groot P.W."/>
            <person name="Harris D."/>
            <person name="Hoyer L.L."/>
            <person name="Hube B."/>
            <person name="Klis F.M."/>
            <person name="Kodira C."/>
            <person name="Lennard N."/>
            <person name="Logue M.E."/>
            <person name="Martin R."/>
            <person name="Neiman A.M."/>
            <person name="Nikolaou E."/>
            <person name="Quail M.A."/>
            <person name="Quinn J."/>
            <person name="Santos M.C."/>
            <person name="Schmitzberger F.F."/>
            <person name="Sherlock G."/>
            <person name="Shah P."/>
            <person name="Silverstein K.A."/>
            <person name="Skrzypek M.S."/>
            <person name="Soll D."/>
            <person name="Staggs R."/>
            <person name="Stansfield I."/>
            <person name="Stumpf M.P."/>
            <person name="Sudbery P.E."/>
            <person name="Srikantha T."/>
            <person name="Zeng Q."/>
            <person name="Berman J."/>
            <person name="Berriman M."/>
            <person name="Heitman J."/>
            <person name="Gow N.A."/>
            <person name="Lorenz M.C."/>
            <person name="Birren B.W."/>
            <person name="Kellis M."/>
            <person name="Cuomo C.A."/>
        </authorList>
    </citation>
    <scope>NUCLEOTIDE SEQUENCE [LARGE SCALE GENOMIC DNA]</scope>
    <source>
        <strain evidence="15">ATCC 11503 / BCRC 21390 / CBS 2605 / JCM 1781 / NBRC 1676 / NRRL YB-4239</strain>
    </source>
</reference>
<evidence type="ECO:0000313" key="15">
    <source>
        <dbReference type="Proteomes" id="UP000001996"/>
    </source>
</evidence>
<dbReference type="PROSITE" id="PS00028">
    <property type="entry name" value="ZINC_FINGER_C2H2_1"/>
    <property type="match status" value="8"/>
</dbReference>
<dbReference type="STRING" id="379508.A5DUH2"/>
<dbReference type="OMA" id="SFYKHPQ"/>
<evidence type="ECO:0000256" key="5">
    <source>
        <dbReference type="ARBA" id="ARBA00022833"/>
    </source>
</evidence>
<evidence type="ECO:0000256" key="1">
    <source>
        <dbReference type="ARBA" id="ARBA00004123"/>
    </source>
</evidence>
<feature type="region of interest" description="Disordered" evidence="12">
    <location>
        <begin position="406"/>
        <end position="456"/>
    </location>
</feature>